<dbReference type="EMBL" id="HBIX01007133">
    <property type="protein sequence ID" value="CAE0712838.1"/>
    <property type="molecule type" value="Transcribed_RNA"/>
</dbReference>
<feature type="region of interest" description="Disordered" evidence="1">
    <location>
        <begin position="103"/>
        <end position="137"/>
    </location>
</feature>
<organism evidence="2">
    <name type="scientific">Pseudo-nitzschia australis</name>
    <dbReference type="NCBI Taxonomy" id="44445"/>
    <lineage>
        <taxon>Eukaryota</taxon>
        <taxon>Sar</taxon>
        <taxon>Stramenopiles</taxon>
        <taxon>Ochrophyta</taxon>
        <taxon>Bacillariophyta</taxon>
        <taxon>Bacillariophyceae</taxon>
        <taxon>Bacillariophycidae</taxon>
        <taxon>Bacillariales</taxon>
        <taxon>Bacillariaceae</taxon>
        <taxon>Pseudo-nitzschia</taxon>
    </lineage>
</organism>
<gene>
    <name evidence="2" type="ORF">PAUS00366_LOCUS5590</name>
</gene>
<accession>A0A7S4AEA0</accession>
<sequence length="347" mass="40298">MRNTIHISSTNNNIRCNNNVRPRSNTVTEQIALPTIRQLQRSFLLCLLLLLSICSATDSFQLFDRRSNKKQQHRITLASPLQATSIAHVSPLIGVYGGEVLKPSSDSSGYQQQRQEHQHRRKKNTQRRRRRRAKAAVDDVEYQQRKQEWADRYTTLEGLRETFGSNHNKLYGDLNAATTRRLYKSLLPTAVCELVLDVEVKPDELAQLAYEARKAAKLYARERCHLPARCFANCYDGVRSFRRYGRFQIEGMSYDQIFDKYYQRSAQEHELGGDDDDWDEEDIVTQTCMKILESACRTNAFVDRIALSSSDENNDGHKKERMDRKDLEKIAQTLEDDVQKLLDPYNR</sequence>
<evidence type="ECO:0000313" key="2">
    <source>
        <dbReference type="EMBL" id="CAE0712838.1"/>
    </source>
</evidence>
<name>A0A7S4AEA0_9STRA</name>
<proteinExistence type="predicted"/>
<feature type="compositionally biased region" description="Basic residues" evidence="1">
    <location>
        <begin position="117"/>
        <end position="134"/>
    </location>
</feature>
<reference evidence="2" key="1">
    <citation type="submission" date="2021-01" db="EMBL/GenBank/DDBJ databases">
        <authorList>
            <person name="Corre E."/>
            <person name="Pelletier E."/>
            <person name="Niang G."/>
            <person name="Scheremetjew M."/>
            <person name="Finn R."/>
            <person name="Kale V."/>
            <person name="Holt S."/>
            <person name="Cochrane G."/>
            <person name="Meng A."/>
            <person name="Brown T."/>
            <person name="Cohen L."/>
        </authorList>
    </citation>
    <scope>NUCLEOTIDE SEQUENCE</scope>
    <source>
        <strain evidence="2">10249 10 AB</strain>
    </source>
</reference>
<dbReference type="AlphaFoldDB" id="A0A7S4AEA0"/>
<evidence type="ECO:0000256" key="1">
    <source>
        <dbReference type="SAM" id="MobiDB-lite"/>
    </source>
</evidence>
<protein>
    <submittedName>
        <fullName evidence="2">Uncharacterized protein</fullName>
    </submittedName>
</protein>